<evidence type="ECO:0000259" key="10">
    <source>
        <dbReference type="Pfam" id="PF00288"/>
    </source>
</evidence>
<keyword evidence="5 9" id="KW-0547">Nucleotide-binding</keyword>
<evidence type="ECO:0000256" key="2">
    <source>
        <dbReference type="ARBA" id="ARBA00012052"/>
    </source>
</evidence>
<dbReference type="PIRSF" id="PIRSF010376">
    <property type="entry name" value="IspE"/>
    <property type="match status" value="1"/>
</dbReference>
<dbReference type="UniPathway" id="UPA00056">
    <property type="reaction ID" value="UER00094"/>
</dbReference>
<keyword evidence="7 9" id="KW-0067">ATP-binding</keyword>
<dbReference type="Gene3D" id="3.30.230.10">
    <property type="match status" value="1"/>
</dbReference>
<dbReference type="NCBIfam" id="TIGR00154">
    <property type="entry name" value="ispE"/>
    <property type="match status" value="1"/>
</dbReference>
<dbReference type="PANTHER" id="PTHR43527:SF2">
    <property type="entry name" value="4-DIPHOSPHOCYTIDYL-2-C-METHYL-D-ERYTHRITOL KINASE, CHLOROPLASTIC"/>
    <property type="match status" value="1"/>
</dbReference>
<dbReference type="EC" id="2.7.1.148" evidence="2 9"/>
<feature type="domain" description="GHMP kinase N-terminal" evidence="10">
    <location>
        <begin position="69"/>
        <end position="142"/>
    </location>
</feature>
<dbReference type="InterPro" id="IPR020568">
    <property type="entry name" value="Ribosomal_Su5_D2-typ_SF"/>
</dbReference>
<comment type="function">
    <text evidence="9">Catalyzes the phosphorylation of the position 2 hydroxy group of 4-diphosphocytidyl-2C-methyl-D-erythritol.</text>
</comment>
<comment type="catalytic activity">
    <reaction evidence="9">
        <text>4-CDP-2-C-methyl-D-erythritol + ATP = 4-CDP-2-C-methyl-D-erythritol 2-phosphate + ADP + H(+)</text>
        <dbReference type="Rhea" id="RHEA:18437"/>
        <dbReference type="ChEBI" id="CHEBI:15378"/>
        <dbReference type="ChEBI" id="CHEBI:30616"/>
        <dbReference type="ChEBI" id="CHEBI:57823"/>
        <dbReference type="ChEBI" id="CHEBI:57919"/>
        <dbReference type="ChEBI" id="CHEBI:456216"/>
        <dbReference type="EC" id="2.7.1.148"/>
    </reaction>
</comment>
<evidence type="ECO:0000256" key="6">
    <source>
        <dbReference type="ARBA" id="ARBA00022777"/>
    </source>
</evidence>
<dbReference type="InterPro" id="IPR013750">
    <property type="entry name" value="GHMP_kinase_C_dom"/>
</dbReference>
<evidence type="ECO:0000259" key="11">
    <source>
        <dbReference type="Pfam" id="PF08544"/>
    </source>
</evidence>
<evidence type="ECO:0000256" key="5">
    <source>
        <dbReference type="ARBA" id="ARBA00022741"/>
    </source>
</evidence>
<dbReference type="InterPro" id="IPR004424">
    <property type="entry name" value="IspE"/>
</dbReference>
<comment type="caution">
    <text evidence="12">The sequence shown here is derived from an EMBL/GenBank/DDBJ whole genome shotgun (WGS) entry which is preliminary data.</text>
</comment>
<evidence type="ECO:0000256" key="4">
    <source>
        <dbReference type="ARBA" id="ARBA00022679"/>
    </source>
</evidence>
<proteinExistence type="inferred from homology"/>
<dbReference type="HAMAP" id="MF_00061">
    <property type="entry name" value="IspE"/>
    <property type="match status" value="1"/>
</dbReference>
<comment type="similarity">
    <text evidence="1 9">Belongs to the GHMP kinase family. IspE subfamily.</text>
</comment>
<protein>
    <recommendedName>
        <fullName evidence="3 9">4-diphosphocytidyl-2-C-methyl-D-erythritol kinase</fullName>
        <shortName evidence="9">CMK</shortName>
        <ecNumber evidence="2 9">2.7.1.148</ecNumber>
    </recommendedName>
    <alternativeName>
        <fullName evidence="8 9">4-(cytidine-5'-diphospho)-2-C-methyl-D-erythritol kinase</fullName>
    </alternativeName>
</protein>
<dbReference type="SUPFAM" id="SSF55060">
    <property type="entry name" value="GHMP Kinase, C-terminal domain"/>
    <property type="match status" value="1"/>
</dbReference>
<evidence type="ECO:0000256" key="8">
    <source>
        <dbReference type="ARBA" id="ARBA00032554"/>
    </source>
</evidence>
<dbReference type="Pfam" id="PF08544">
    <property type="entry name" value="GHMP_kinases_C"/>
    <property type="match status" value="1"/>
</dbReference>
<dbReference type="InterPro" id="IPR036554">
    <property type="entry name" value="GHMP_kinase_C_sf"/>
</dbReference>
<dbReference type="GO" id="GO:0005524">
    <property type="term" value="F:ATP binding"/>
    <property type="evidence" value="ECO:0007669"/>
    <property type="project" value="UniProtKB-UniRule"/>
</dbReference>
<dbReference type="SUPFAM" id="SSF54211">
    <property type="entry name" value="Ribosomal protein S5 domain 2-like"/>
    <property type="match status" value="1"/>
</dbReference>
<dbReference type="Proteomes" id="UP000526501">
    <property type="component" value="Unassembled WGS sequence"/>
</dbReference>
<dbReference type="EMBL" id="JACHVC010000001">
    <property type="protein sequence ID" value="MBC2604518.1"/>
    <property type="molecule type" value="Genomic_DNA"/>
</dbReference>
<comment type="pathway">
    <text evidence="9">Isoprenoid biosynthesis; isopentenyl diphosphate biosynthesis via DXP pathway; isopentenyl diphosphate from 1-deoxy-D-xylulose 5-phosphate: step 3/6.</text>
</comment>
<keyword evidence="4 9" id="KW-0808">Transferase</keyword>
<accession>A0A7X1E6W6</accession>
<dbReference type="InterPro" id="IPR014721">
    <property type="entry name" value="Ribsml_uS5_D2-typ_fold_subgr"/>
</dbReference>
<feature type="active site" evidence="9">
    <location>
        <position position="143"/>
    </location>
</feature>
<keyword evidence="9" id="KW-0414">Isoprene biosynthesis</keyword>
<gene>
    <name evidence="9 12" type="primary">ispE</name>
    <name evidence="12" type="ORF">H5P27_00440</name>
</gene>
<dbReference type="Pfam" id="PF00288">
    <property type="entry name" value="GHMP_kinases_N"/>
    <property type="match status" value="1"/>
</dbReference>
<dbReference type="PANTHER" id="PTHR43527">
    <property type="entry name" value="4-DIPHOSPHOCYTIDYL-2-C-METHYL-D-ERYTHRITOL KINASE, CHLOROPLASTIC"/>
    <property type="match status" value="1"/>
</dbReference>
<organism evidence="12 13">
    <name type="scientific">Pelagicoccus albus</name>
    <dbReference type="NCBI Taxonomy" id="415222"/>
    <lineage>
        <taxon>Bacteria</taxon>
        <taxon>Pseudomonadati</taxon>
        <taxon>Verrucomicrobiota</taxon>
        <taxon>Opitutia</taxon>
        <taxon>Puniceicoccales</taxon>
        <taxon>Pelagicoccaceae</taxon>
        <taxon>Pelagicoccus</taxon>
    </lineage>
</organism>
<evidence type="ECO:0000256" key="3">
    <source>
        <dbReference type="ARBA" id="ARBA00017473"/>
    </source>
</evidence>
<evidence type="ECO:0000313" key="12">
    <source>
        <dbReference type="EMBL" id="MBC2604518.1"/>
    </source>
</evidence>
<dbReference type="GO" id="GO:0050515">
    <property type="term" value="F:4-(cytidine 5'-diphospho)-2-C-methyl-D-erythritol kinase activity"/>
    <property type="evidence" value="ECO:0007669"/>
    <property type="project" value="UniProtKB-UniRule"/>
</dbReference>
<keyword evidence="6 9" id="KW-0418">Kinase</keyword>
<dbReference type="AlphaFoldDB" id="A0A7X1E6W6"/>
<evidence type="ECO:0000256" key="1">
    <source>
        <dbReference type="ARBA" id="ARBA00009684"/>
    </source>
</evidence>
<dbReference type="GO" id="GO:0016114">
    <property type="term" value="P:terpenoid biosynthetic process"/>
    <property type="evidence" value="ECO:0007669"/>
    <property type="project" value="UniProtKB-UniRule"/>
</dbReference>
<evidence type="ECO:0000256" key="9">
    <source>
        <dbReference type="HAMAP-Rule" id="MF_00061"/>
    </source>
</evidence>
<dbReference type="GO" id="GO:0019288">
    <property type="term" value="P:isopentenyl diphosphate biosynthetic process, methylerythritol 4-phosphate pathway"/>
    <property type="evidence" value="ECO:0007669"/>
    <property type="project" value="UniProtKB-UniRule"/>
</dbReference>
<keyword evidence="13" id="KW-1185">Reference proteome</keyword>
<feature type="active site" evidence="9">
    <location>
        <position position="11"/>
    </location>
</feature>
<evidence type="ECO:0000313" key="13">
    <source>
        <dbReference type="Proteomes" id="UP000526501"/>
    </source>
</evidence>
<name>A0A7X1E6W6_9BACT</name>
<sequence>MGQIEVFSPAKINLFLSVLGRMENGFHELASLVAQVDFGDRLFIDWEAADSAAVELSCDDPSLPTDSGNLAYAAAEGFLLRSGLKWRVRIRLEKRIPHGAGLGGGSSNASAVLTALGKLAQEAGELGLSRGETLELAAELGSDCPLFLDQKPKLMRGRGEVLSPVFGAAAEDLVGRELLLFKPSFSISTPWAYKTLAATEGAYDQREWAEERLAAWSSGDLDLSQLLHNSFEKVAFPKYAAFDPLFRKMKGYSLECLMSGSGSSCFALLSSSSNVALLEGVVRDCWGDRVFVKRAKVLG</sequence>
<evidence type="ECO:0000256" key="7">
    <source>
        <dbReference type="ARBA" id="ARBA00022840"/>
    </source>
</evidence>
<feature type="binding site" evidence="9">
    <location>
        <begin position="97"/>
        <end position="107"/>
    </location>
    <ligand>
        <name>ATP</name>
        <dbReference type="ChEBI" id="CHEBI:30616"/>
    </ligand>
</feature>
<dbReference type="RefSeq" id="WP_185658412.1">
    <property type="nucleotide sequence ID" value="NZ_CAWPOO010000001.1"/>
</dbReference>
<dbReference type="Gene3D" id="3.30.70.890">
    <property type="entry name" value="GHMP kinase, C-terminal domain"/>
    <property type="match status" value="1"/>
</dbReference>
<dbReference type="InterPro" id="IPR006204">
    <property type="entry name" value="GHMP_kinase_N_dom"/>
</dbReference>
<feature type="domain" description="GHMP kinase C-terminal" evidence="11">
    <location>
        <begin position="224"/>
        <end position="276"/>
    </location>
</feature>
<reference evidence="12 13" key="1">
    <citation type="submission" date="2020-07" db="EMBL/GenBank/DDBJ databases">
        <authorList>
            <person name="Feng X."/>
        </authorList>
    </citation>
    <scope>NUCLEOTIDE SEQUENCE [LARGE SCALE GENOMIC DNA]</scope>
    <source>
        <strain evidence="12 13">JCM23202</strain>
    </source>
</reference>